<evidence type="ECO:0008006" key="4">
    <source>
        <dbReference type="Google" id="ProtNLM"/>
    </source>
</evidence>
<protein>
    <recommendedName>
        <fullName evidence="4">Peptidase inhibitor family I36 protein</fullName>
    </recommendedName>
</protein>
<sequence length="125" mass="13288">MSRRTIVTTAASALIGAGLLVAAPAAAAEPNPPDCAKGYFCLYSSYDQTGGLVLKRAGNWTGSVRAGSIFNNGVPYPNADHIQVYWSLGDYSNTTCLHYNPGPGAYKRDFLPGTVVTKVVWRGEC</sequence>
<name>A0A7W7IBR5_9ACTN</name>
<evidence type="ECO:0000256" key="1">
    <source>
        <dbReference type="SAM" id="SignalP"/>
    </source>
</evidence>
<feature type="signal peptide" evidence="1">
    <location>
        <begin position="1"/>
        <end position="27"/>
    </location>
</feature>
<dbReference type="RefSeq" id="WP_184882654.1">
    <property type="nucleotide sequence ID" value="NZ_BAAAHD010000020.1"/>
</dbReference>
<dbReference type="Proteomes" id="UP000549343">
    <property type="component" value="Unassembled WGS sequence"/>
</dbReference>
<proteinExistence type="predicted"/>
<evidence type="ECO:0000313" key="3">
    <source>
        <dbReference type="Proteomes" id="UP000549343"/>
    </source>
</evidence>
<evidence type="ECO:0000313" key="2">
    <source>
        <dbReference type="EMBL" id="MBB4774145.1"/>
    </source>
</evidence>
<comment type="caution">
    <text evidence="2">The sequence shown here is derived from an EMBL/GenBank/DDBJ whole genome shotgun (WGS) entry which is preliminary data.</text>
</comment>
<dbReference type="EMBL" id="JACHMV010000001">
    <property type="protein sequence ID" value="MBB4774145.1"/>
    <property type="molecule type" value="Genomic_DNA"/>
</dbReference>
<keyword evidence="1" id="KW-0732">Signal</keyword>
<organism evidence="2 3">
    <name type="scientific">Actinomadura livida</name>
    <dbReference type="NCBI Taxonomy" id="79909"/>
    <lineage>
        <taxon>Bacteria</taxon>
        <taxon>Bacillati</taxon>
        <taxon>Actinomycetota</taxon>
        <taxon>Actinomycetes</taxon>
        <taxon>Streptosporangiales</taxon>
        <taxon>Thermomonosporaceae</taxon>
        <taxon>Actinomadura</taxon>
    </lineage>
</organism>
<gene>
    <name evidence="2" type="ORF">F4557_002563</name>
</gene>
<reference evidence="2 3" key="1">
    <citation type="submission" date="2020-08" db="EMBL/GenBank/DDBJ databases">
        <title>Sequencing the genomes of 1000 actinobacteria strains.</title>
        <authorList>
            <person name="Klenk H.-P."/>
        </authorList>
    </citation>
    <scope>NUCLEOTIDE SEQUENCE [LARGE SCALE GENOMIC DNA]</scope>
    <source>
        <strain evidence="2 3">DSM 44772</strain>
    </source>
</reference>
<feature type="chain" id="PRO_5031071310" description="Peptidase inhibitor family I36 protein" evidence="1">
    <location>
        <begin position="28"/>
        <end position="125"/>
    </location>
</feature>
<accession>A0A7W7IBR5</accession>
<dbReference type="Pfam" id="PF03995">
    <property type="entry name" value="Inhibitor_I36"/>
    <property type="match status" value="1"/>
</dbReference>
<dbReference type="AlphaFoldDB" id="A0A7W7IBR5"/>